<sequence length="69" mass="7718">VTHANTNLPICSLNIGERTGPVVFCNLWPYVKGRGKYADYKVRVFGSYGKLLPCRVDVQEDFLLGKSRG</sequence>
<feature type="non-terminal residue" evidence="1">
    <location>
        <position position="1"/>
    </location>
</feature>
<evidence type="ECO:0000313" key="1">
    <source>
        <dbReference type="EMBL" id="OCK72658.1"/>
    </source>
</evidence>
<evidence type="ECO:0000313" key="2">
    <source>
        <dbReference type="Proteomes" id="UP000250266"/>
    </source>
</evidence>
<proteinExistence type="predicted"/>
<dbReference type="Proteomes" id="UP000250266">
    <property type="component" value="Unassembled WGS sequence"/>
</dbReference>
<dbReference type="AlphaFoldDB" id="A0A8E2DW17"/>
<gene>
    <name evidence="1" type="ORF">K432DRAFT_316003</name>
</gene>
<keyword evidence="2" id="KW-1185">Reference proteome</keyword>
<organism evidence="1 2">
    <name type="scientific">Lepidopterella palustris CBS 459.81</name>
    <dbReference type="NCBI Taxonomy" id="1314670"/>
    <lineage>
        <taxon>Eukaryota</taxon>
        <taxon>Fungi</taxon>
        <taxon>Dikarya</taxon>
        <taxon>Ascomycota</taxon>
        <taxon>Pezizomycotina</taxon>
        <taxon>Dothideomycetes</taxon>
        <taxon>Pleosporomycetidae</taxon>
        <taxon>Mytilinidiales</taxon>
        <taxon>Argynnaceae</taxon>
        <taxon>Lepidopterella</taxon>
    </lineage>
</organism>
<accession>A0A8E2DW17</accession>
<reference evidence="1 2" key="1">
    <citation type="journal article" date="2016" name="Nat. Commun.">
        <title>Ectomycorrhizal ecology is imprinted in the genome of the dominant symbiotic fungus Cenococcum geophilum.</title>
        <authorList>
            <consortium name="DOE Joint Genome Institute"/>
            <person name="Peter M."/>
            <person name="Kohler A."/>
            <person name="Ohm R.A."/>
            <person name="Kuo A."/>
            <person name="Krutzmann J."/>
            <person name="Morin E."/>
            <person name="Arend M."/>
            <person name="Barry K.W."/>
            <person name="Binder M."/>
            <person name="Choi C."/>
            <person name="Clum A."/>
            <person name="Copeland A."/>
            <person name="Grisel N."/>
            <person name="Haridas S."/>
            <person name="Kipfer T."/>
            <person name="LaButti K."/>
            <person name="Lindquist E."/>
            <person name="Lipzen A."/>
            <person name="Maire R."/>
            <person name="Meier B."/>
            <person name="Mihaltcheva S."/>
            <person name="Molinier V."/>
            <person name="Murat C."/>
            <person name="Poggeler S."/>
            <person name="Quandt C.A."/>
            <person name="Sperisen C."/>
            <person name="Tritt A."/>
            <person name="Tisserant E."/>
            <person name="Crous P.W."/>
            <person name="Henrissat B."/>
            <person name="Nehls U."/>
            <person name="Egli S."/>
            <person name="Spatafora J.W."/>
            <person name="Grigoriev I.V."/>
            <person name="Martin F.M."/>
        </authorList>
    </citation>
    <scope>NUCLEOTIDE SEQUENCE [LARGE SCALE GENOMIC DNA]</scope>
    <source>
        <strain evidence="1 2">CBS 459.81</strain>
    </source>
</reference>
<name>A0A8E2DW17_9PEZI</name>
<protein>
    <submittedName>
        <fullName evidence="1">Uncharacterized protein</fullName>
    </submittedName>
</protein>
<dbReference type="EMBL" id="KV747767">
    <property type="protein sequence ID" value="OCK72658.1"/>
    <property type="molecule type" value="Genomic_DNA"/>
</dbReference>